<gene>
    <name evidence="2" type="ORF">HCJ94_07960</name>
</gene>
<evidence type="ECO:0000313" key="3">
    <source>
        <dbReference type="Proteomes" id="UP000783871"/>
    </source>
</evidence>
<dbReference type="EMBL" id="JAATEO010000006">
    <property type="protein sequence ID" value="NJP31918.1"/>
    <property type="molecule type" value="Genomic_DNA"/>
</dbReference>
<keyword evidence="3" id="KW-1185">Reference proteome</keyword>
<proteinExistence type="predicted"/>
<protein>
    <submittedName>
        <fullName evidence="2">(2Fe-2S)-binding protein</fullName>
    </submittedName>
</protein>
<reference evidence="2 3" key="1">
    <citation type="submission" date="2020-03" db="EMBL/GenBank/DDBJ databases">
        <title>WGS of actinomycetes isolated from Thailand.</title>
        <authorList>
            <person name="Thawai C."/>
        </authorList>
    </citation>
    <scope>NUCLEOTIDE SEQUENCE [LARGE SCALE GENOMIC DNA]</scope>
    <source>
        <strain evidence="2 3">HSS6-12</strain>
    </source>
</reference>
<accession>A0ABX0Z372</accession>
<comment type="caution">
    <text evidence="2">The sequence shown here is derived from an EMBL/GenBank/DDBJ whole genome shotgun (WGS) entry which is preliminary data.</text>
</comment>
<name>A0ABX0Z372_9ACTN</name>
<feature type="domain" description="Ferric siderophore reductase C-terminal" evidence="1">
    <location>
        <begin position="218"/>
        <end position="238"/>
    </location>
</feature>
<sequence length="256" mass="27098">MGADVDDGGLGPFFALESWRDGDGWRPLDDLVSDPQVVAERVAAARTMMAERTGLPADRLDPRVMASVVSLGLFARLLSPPFGSAVRTGAVPALTVANLWWKPVAGGPWPLATSAGEPPRPLPSPETVAAQFAEQIVAGVAAPALAVFAERYRLSEKVLWGNVGSALGGAVGMLTTVRPELAGRTADLAERVLAVSPLLGTGRLEHPDPRQPRRFFVRRSCCLFYRIPGGGTCSDCVLSHEDVRRHTATQPGVASS</sequence>
<dbReference type="InterPro" id="IPR024726">
    <property type="entry name" value="FhuF_C"/>
</dbReference>
<evidence type="ECO:0000259" key="1">
    <source>
        <dbReference type="Pfam" id="PF11575"/>
    </source>
</evidence>
<dbReference type="Pfam" id="PF11575">
    <property type="entry name" value="FhuF_C"/>
    <property type="match status" value="1"/>
</dbReference>
<dbReference type="Proteomes" id="UP000783871">
    <property type="component" value="Unassembled WGS sequence"/>
</dbReference>
<evidence type="ECO:0000313" key="2">
    <source>
        <dbReference type="EMBL" id="NJP31918.1"/>
    </source>
</evidence>
<organism evidence="2 3">
    <name type="scientific">Micromonospora thermarum</name>
    <dbReference type="NCBI Taxonomy" id="2720024"/>
    <lineage>
        <taxon>Bacteria</taxon>
        <taxon>Bacillati</taxon>
        <taxon>Actinomycetota</taxon>
        <taxon>Actinomycetes</taxon>
        <taxon>Micromonosporales</taxon>
        <taxon>Micromonosporaceae</taxon>
        <taxon>Micromonospora</taxon>
    </lineage>
</organism>